<evidence type="ECO:0000256" key="1">
    <source>
        <dbReference type="SAM" id="Phobius"/>
    </source>
</evidence>
<comment type="caution">
    <text evidence="2">The sequence shown here is derived from an EMBL/GenBank/DDBJ whole genome shotgun (WGS) entry which is preliminary data.</text>
</comment>
<name>A0A9D7SYX2_9BACT</name>
<dbReference type="EMBL" id="JADKGY010000031">
    <property type="protein sequence ID" value="MBK9984756.1"/>
    <property type="molecule type" value="Genomic_DNA"/>
</dbReference>
<gene>
    <name evidence="2" type="ORF">IPP15_20740</name>
</gene>
<organism evidence="2 3">
    <name type="scientific">Candidatus Opimibacter skivensis</name>
    <dbReference type="NCBI Taxonomy" id="2982028"/>
    <lineage>
        <taxon>Bacteria</taxon>
        <taxon>Pseudomonadati</taxon>
        <taxon>Bacteroidota</taxon>
        <taxon>Saprospiria</taxon>
        <taxon>Saprospirales</taxon>
        <taxon>Saprospiraceae</taxon>
        <taxon>Candidatus Opimibacter</taxon>
    </lineage>
</organism>
<dbReference type="Proteomes" id="UP000808337">
    <property type="component" value="Unassembled WGS sequence"/>
</dbReference>
<reference evidence="2 3" key="1">
    <citation type="submission" date="2020-10" db="EMBL/GenBank/DDBJ databases">
        <title>Connecting structure to function with the recovery of over 1000 high-quality activated sludge metagenome-assembled genomes encoding full-length rRNA genes using long-read sequencing.</title>
        <authorList>
            <person name="Singleton C.M."/>
            <person name="Petriglieri F."/>
            <person name="Kristensen J.M."/>
            <person name="Kirkegaard R.H."/>
            <person name="Michaelsen T.Y."/>
            <person name="Andersen M.H."/>
            <person name="Karst S.M."/>
            <person name="Dueholm M.S."/>
            <person name="Nielsen P.H."/>
            <person name="Albertsen M."/>
        </authorList>
    </citation>
    <scope>NUCLEOTIDE SEQUENCE [LARGE SCALE GENOMIC DNA]</scope>
    <source>
        <strain evidence="2">Ribe_18-Q3-R11-54_MAXAC.273</strain>
    </source>
</reference>
<accession>A0A9D7SYX2</accession>
<proteinExistence type="predicted"/>
<evidence type="ECO:0000313" key="2">
    <source>
        <dbReference type="EMBL" id="MBK9984756.1"/>
    </source>
</evidence>
<dbReference type="AlphaFoldDB" id="A0A9D7SYX2"/>
<keyword evidence="1" id="KW-1133">Transmembrane helix</keyword>
<evidence type="ECO:0000313" key="3">
    <source>
        <dbReference type="Proteomes" id="UP000808337"/>
    </source>
</evidence>
<keyword evidence="1" id="KW-0472">Membrane</keyword>
<protein>
    <submittedName>
        <fullName evidence="2">Uncharacterized protein</fullName>
    </submittedName>
</protein>
<sequence>MENPEKANEEFYIGWQPMSPVAQMRFTRKISLLILVCVLFIASAFVYFQKGFSSSQFEYGDVTTISGMLTMTPFPMLSVNHGMDMDGQAVIQQIVLVGAGKHGAEAYIQQVEKKYGGQLDFSNVTISGFLIYHDGHTLMEVKELVPANPDKAPSTIPFTMSGEAYGSISGEIADPKCFFGVMKPGFGKPHLSCAARCIAGGIPPVLKSSTASGEAHYYIIVDHDGNPCNYSILPFVGDRVFLHGRIKTSGDWQFIFVDDLDKIVRVPDEMAYEGITCNTIQH</sequence>
<keyword evidence="1" id="KW-0812">Transmembrane</keyword>
<feature type="transmembrane region" description="Helical" evidence="1">
    <location>
        <begin position="30"/>
        <end position="48"/>
    </location>
</feature>